<dbReference type="AlphaFoldDB" id="D7DTK3"/>
<feature type="transmembrane region" description="Helical" evidence="8">
    <location>
        <begin position="321"/>
        <end position="340"/>
    </location>
</feature>
<dbReference type="SUPFAM" id="SSF81345">
    <property type="entry name" value="ABC transporter involved in vitamin B12 uptake, BtuC"/>
    <property type="match status" value="1"/>
</dbReference>
<dbReference type="Gene3D" id="1.10.3470.10">
    <property type="entry name" value="ABC transporter involved in vitamin B12 uptake, BtuC"/>
    <property type="match status" value="1"/>
</dbReference>
<proteinExistence type="inferred from homology"/>
<dbReference type="eggNOG" id="arCOG01007">
    <property type="taxonomic scope" value="Archaea"/>
</dbReference>
<evidence type="ECO:0000256" key="2">
    <source>
        <dbReference type="ARBA" id="ARBA00007935"/>
    </source>
</evidence>
<dbReference type="OrthoDB" id="27848at2157"/>
<dbReference type="GO" id="GO:0033214">
    <property type="term" value="P:siderophore-iron import into cell"/>
    <property type="evidence" value="ECO:0007669"/>
    <property type="project" value="TreeGrafter"/>
</dbReference>
<dbReference type="PANTHER" id="PTHR30472:SF41">
    <property type="entry name" value="TRANSPORT SYSTEM PERMEASE PROTEIN"/>
    <property type="match status" value="1"/>
</dbReference>
<keyword evidence="3" id="KW-0813">Transport</keyword>
<comment type="subcellular location">
    <subcellularLocation>
        <location evidence="1">Cell membrane</location>
        <topology evidence="1">Multi-pass membrane protein</topology>
    </subcellularLocation>
</comment>
<evidence type="ECO:0000256" key="4">
    <source>
        <dbReference type="ARBA" id="ARBA00022475"/>
    </source>
</evidence>
<dbReference type="GO" id="GO:0022857">
    <property type="term" value="F:transmembrane transporter activity"/>
    <property type="evidence" value="ECO:0007669"/>
    <property type="project" value="InterPro"/>
</dbReference>
<gene>
    <name evidence="9" type="ordered locus">Mvol_0804</name>
</gene>
<dbReference type="GO" id="GO:0005886">
    <property type="term" value="C:plasma membrane"/>
    <property type="evidence" value="ECO:0007669"/>
    <property type="project" value="UniProtKB-SubCell"/>
</dbReference>
<dbReference type="STRING" id="456320.Mvol_0804"/>
<feature type="transmembrane region" description="Helical" evidence="8">
    <location>
        <begin position="248"/>
        <end position="278"/>
    </location>
</feature>
<comment type="similarity">
    <text evidence="2">Belongs to the binding-protein-dependent transport system permease family. FecCD subfamily.</text>
</comment>
<keyword evidence="10" id="KW-1185">Reference proteome</keyword>
<feature type="transmembrane region" description="Helical" evidence="8">
    <location>
        <begin position="290"/>
        <end position="309"/>
    </location>
</feature>
<reference evidence="9 10" key="1">
    <citation type="submission" date="2010-05" db="EMBL/GenBank/DDBJ databases">
        <title>Complete sequence of Methanococcus voltae A3.</title>
        <authorList>
            <consortium name="US DOE Joint Genome Institute"/>
            <person name="Lucas S."/>
            <person name="Copeland A."/>
            <person name="Lapidus A."/>
            <person name="Cheng J.-F."/>
            <person name="Bruce D."/>
            <person name="Goodwin L."/>
            <person name="Pitluck S."/>
            <person name="Lowry S."/>
            <person name="Clum A."/>
            <person name="Land M."/>
            <person name="Hauser L."/>
            <person name="Kyrpides N."/>
            <person name="Mikhailova N."/>
            <person name="Whitman W.B."/>
            <person name="Woyke T."/>
        </authorList>
    </citation>
    <scope>NUCLEOTIDE SEQUENCE [LARGE SCALE GENOMIC DNA]</scope>
    <source>
        <strain evidence="10">ATCC BAA-1334 / A3</strain>
    </source>
</reference>
<evidence type="ECO:0000256" key="3">
    <source>
        <dbReference type="ARBA" id="ARBA00022448"/>
    </source>
</evidence>
<dbReference type="KEGG" id="mvo:Mvol_0804"/>
<dbReference type="Pfam" id="PF01032">
    <property type="entry name" value="FecCD"/>
    <property type="match status" value="1"/>
</dbReference>
<dbReference type="CDD" id="cd06550">
    <property type="entry name" value="TM_ABC_iron-siderophores_like"/>
    <property type="match status" value="1"/>
</dbReference>
<dbReference type="EMBL" id="CP002057">
    <property type="protein sequence ID" value="ADI36463.1"/>
    <property type="molecule type" value="Genomic_DNA"/>
</dbReference>
<feature type="transmembrane region" description="Helical" evidence="8">
    <location>
        <begin position="59"/>
        <end position="79"/>
    </location>
</feature>
<evidence type="ECO:0000256" key="1">
    <source>
        <dbReference type="ARBA" id="ARBA00004651"/>
    </source>
</evidence>
<evidence type="ECO:0000256" key="7">
    <source>
        <dbReference type="ARBA" id="ARBA00023136"/>
    </source>
</evidence>
<evidence type="ECO:0000313" key="9">
    <source>
        <dbReference type="EMBL" id="ADI36463.1"/>
    </source>
</evidence>
<dbReference type="PANTHER" id="PTHR30472">
    <property type="entry name" value="FERRIC ENTEROBACTIN TRANSPORT SYSTEM PERMEASE PROTEIN"/>
    <property type="match status" value="1"/>
</dbReference>
<dbReference type="InterPro" id="IPR037294">
    <property type="entry name" value="ABC_BtuC-like"/>
</dbReference>
<dbReference type="HOGENOM" id="CLU_013016_0_0_2"/>
<protein>
    <submittedName>
        <fullName evidence="9">Transport system permease protein</fullName>
    </submittedName>
</protein>
<name>D7DTK3_METV3</name>
<keyword evidence="6 8" id="KW-1133">Transmembrane helix</keyword>
<organism evidence="9 10">
    <name type="scientific">Methanococcus voltae (strain ATCC BAA-1334 / A3)</name>
    <dbReference type="NCBI Taxonomy" id="456320"/>
    <lineage>
        <taxon>Archaea</taxon>
        <taxon>Methanobacteriati</taxon>
        <taxon>Methanobacteriota</taxon>
        <taxon>Methanomada group</taxon>
        <taxon>Methanococci</taxon>
        <taxon>Methanococcales</taxon>
        <taxon>Methanococcaceae</taxon>
        <taxon>Methanococcus</taxon>
    </lineage>
</organism>
<keyword evidence="4" id="KW-1003">Cell membrane</keyword>
<feature type="transmembrane region" description="Helical" evidence="8">
    <location>
        <begin position="120"/>
        <end position="139"/>
    </location>
</feature>
<keyword evidence="7 8" id="KW-0472">Membrane</keyword>
<accession>D7DTK3</accession>
<dbReference type="InterPro" id="IPR000522">
    <property type="entry name" value="ABC_transptr_permease_BtuC"/>
</dbReference>
<keyword evidence="5 8" id="KW-0812">Transmembrane</keyword>
<feature type="transmembrane region" description="Helical" evidence="8">
    <location>
        <begin position="151"/>
        <end position="172"/>
    </location>
</feature>
<evidence type="ECO:0000256" key="5">
    <source>
        <dbReference type="ARBA" id="ARBA00022692"/>
    </source>
</evidence>
<dbReference type="Proteomes" id="UP000007722">
    <property type="component" value="Chromosome"/>
</dbReference>
<evidence type="ECO:0000256" key="6">
    <source>
        <dbReference type="ARBA" id="ARBA00022989"/>
    </source>
</evidence>
<evidence type="ECO:0000313" key="10">
    <source>
        <dbReference type="Proteomes" id="UP000007722"/>
    </source>
</evidence>
<feature type="transmembrane region" description="Helical" evidence="8">
    <location>
        <begin position="91"/>
        <end position="114"/>
    </location>
</feature>
<feature type="transmembrane region" description="Helical" evidence="8">
    <location>
        <begin position="200"/>
        <end position="221"/>
    </location>
</feature>
<dbReference type="InParanoid" id="D7DTK3"/>
<sequence>MDKRYILLLFGFLGLLFVLSMLSLTVGTSNITFYEILRYLLTGTSGTELTDTIIFKIRILRTLGAIIAGLGISTAGILMQSYFRNPLADPYLMGVSNGATLGVVLYGFTSVLVWSDLPKSSIGMILSAYVGSIAVMLVISSIAKFSRQTSTLLISGIMIGAITSGITTMLVYTGDMFGDDNSKLSHFLSWGMGSVSNLTVNYLIIMAIIVIPLLILIVIMLSKKLDANILGDNYAKSVGLNVKSFKRVLILLSCMLTATIVAFTGPIAFIGMFTPIIAKIMCRTSKHSKILPISAILGAIFLLIADIIARPSVLIPHGTNTLPLLCPLSIMGAPIAIYVYTKSKQFKM</sequence>
<evidence type="ECO:0000256" key="8">
    <source>
        <dbReference type="SAM" id="Phobius"/>
    </source>
</evidence>